<evidence type="ECO:0000256" key="8">
    <source>
        <dbReference type="ARBA" id="ARBA00023136"/>
    </source>
</evidence>
<feature type="coiled-coil region" evidence="15">
    <location>
        <begin position="62"/>
        <end position="140"/>
    </location>
</feature>
<evidence type="ECO:0000256" key="12">
    <source>
        <dbReference type="ARBA" id="ARBA00037847"/>
    </source>
</evidence>
<keyword evidence="18" id="KW-1185">Reference proteome</keyword>
<sequence length="186" mass="20488">MKLVLATLALSMAAAPAMAATGPFFSLGNTDFVVLLAFLLFVGVLLYFRVPREVGKMLDKRADGIRAELDEARGLREEAQSLLASYERKQKDVQTQADRIVSNARDEANRSAEQAKIDIEKSIQRRLTAAEEQIQSAQDKAVRDVRDQAVTVAVAAARQVITEQMTAQRADKMIDDSIQTVGTKLH</sequence>
<gene>
    <name evidence="13" type="primary">atpF</name>
    <name evidence="17" type="ORF">CJ301_04825</name>
</gene>
<dbReference type="InterPro" id="IPR050059">
    <property type="entry name" value="ATP_synthase_B_chain"/>
</dbReference>
<dbReference type="GO" id="GO:0046933">
    <property type="term" value="F:proton-transporting ATP synthase activity, rotational mechanism"/>
    <property type="evidence" value="ECO:0007669"/>
    <property type="project" value="UniProtKB-UniRule"/>
</dbReference>
<dbReference type="HAMAP" id="MF_01398">
    <property type="entry name" value="ATP_synth_b_bprime"/>
    <property type="match status" value="1"/>
</dbReference>
<evidence type="ECO:0000256" key="4">
    <source>
        <dbReference type="ARBA" id="ARBA00022692"/>
    </source>
</evidence>
<dbReference type="CDD" id="cd06503">
    <property type="entry name" value="ATP-synt_Fo_b"/>
    <property type="match status" value="1"/>
</dbReference>
<keyword evidence="17" id="KW-0378">Hydrolase</keyword>
<dbReference type="InterPro" id="IPR002146">
    <property type="entry name" value="ATP_synth_b/b'su_bac/chlpt"/>
</dbReference>
<evidence type="ECO:0000313" key="18">
    <source>
        <dbReference type="Proteomes" id="UP000221860"/>
    </source>
</evidence>
<evidence type="ECO:0000256" key="9">
    <source>
        <dbReference type="ARBA" id="ARBA00023310"/>
    </source>
</evidence>
<accession>A0A2G1MIF1</accession>
<dbReference type="GO" id="GO:0005886">
    <property type="term" value="C:plasma membrane"/>
    <property type="evidence" value="ECO:0007669"/>
    <property type="project" value="UniProtKB-SubCell"/>
</dbReference>
<dbReference type="RefSeq" id="WP_099274847.1">
    <property type="nucleotide sequence ID" value="NZ_CANMUC010000009.1"/>
</dbReference>
<keyword evidence="3 13" id="KW-0138">CF(0)</keyword>
<dbReference type="NCBIfam" id="NF009989">
    <property type="entry name" value="PRK13455.1"/>
    <property type="match status" value="1"/>
</dbReference>
<evidence type="ECO:0000256" key="11">
    <source>
        <dbReference type="ARBA" id="ARBA00025614"/>
    </source>
</evidence>
<evidence type="ECO:0000256" key="13">
    <source>
        <dbReference type="HAMAP-Rule" id="MF_01398"/>
    </source>
</evidence>
<keyword evidence="6 13" id="KW-1133">Transmembrane helix</keyword>
<dbReference type="Pfam" id="PF00430">
    <property type="entry name" value="ATP-synt_B"/>
    <property type="match status" value="1"/>
</dbReference>
<feature type="chain" id="PRO_5013699579" description="ATP synthase subunit b" evidence="16">
    <location>
        <begin position="20"/>
        <end position="186"/>
    </location>
</feature>
<keyword evidence="4 13" id="KW-0812">Transmembrane</keyword>
<evidence type="ECO:0000256" key="2">
    <source>
        <dbReference type="ARBA" id="ARBA00022448"/>
    </source>
</evidence>
<keyword evidence="2 13" id="KW-0813">Transport</keyword>
<evidence type="ECO:0000256" key="16">
    <source>
        <dbReference type="SAM" id="SignalP"/>
    </source>
</evidence>
<keyword evidence="16" id="KW-0732">Signal</keyword>
<proteinExistence type="inferred from homology"/>
<keyword evidence="9 13" id="KW-0066">ATP synthesis</keyword>
<name>A0A2G1MIF1_9RHOB</name>
<evidence type="ECO:0000256" key="14">
    <source>
        <dbReference type="RuleBase" id="RU003848"/>
    </source>
</evidence>
<evidence type="ECO:0000313" key="17">
    <source>
        <dbReference type="EMBL" id="PHP28531.1"/>
    </source>
</evidence>
<evidence type="ECO:0000256" key="5">
    <source>
        <dbReference type="ARBA" id="ARBA00022781"/>
    </source>
</evidence>
<dbReference type="PANTHER" id="PTHR33445:SF1">
    <property type="entry name" value="ATP SYNTHASE SUBUNIT B"/>
    <property type="match status" value="1"/>
</dbReference>
<keyword evidence="7 13" id="KW-0406">Ion transport</keyword>
<protein>
    <recommendedName>
        <fullName evidence="13">ATP synthase subunit b</fullName>
    </recommendedName>
    <alternativeName>
        <fullName evidence="13">ATP synthase F(0) sector subunit b</fullName>
    </alternativeName>
    <alternativeName>
        <fullName evidence="13">ATPase subunit I</fullName>
    </alternativeName>
    <alternativeName>
        <fullName evidence="13">F-type ATPase subunit b</fullName>
        <shortName evidence="13">F-ATPase subunit b</shortName>
    </alternativeName>
</protein>
<reference evidence="17 18" key="1">
    <citation type="submission" date="2017-08" db="EMBL/GenBank/DDBJ databases">
        <title>Draft Genome Sequence of Loktanella cinnabarina Strain XM1, Isolated from Coastal Surface Water.</title>
        <authorList>
            <person name="Ma R."/>
            <person name="Wang J."/>
            <person name="Wang Q."/>
            <person name="Ma Z."/>
            <person name="Li J."/>
            <person name="Chen L."/>
        </authorList>
    </citation>
    <scope>NUCLEOTIDE SEQUENCE [LARGE SCALE GENOMIC DNA]</scope>
    <source>
        <strain evidence="17 18">XM1</strain>
    </source>
</reference>
<evidence type="ECO:0000256" key="6">
    <source>
        <dbReference type="ARBA" id="ARBA00022989"/>
    </source>
</evidence>
<comment type="subunit">
    <text evidence="13">F-type ATPases have 2 components, F(1) - the catalytic core - and F(0) - the membrane proton channel. F(1) has five subunits: alpha(3), beta(3), gamma(1), delta(1), epsilon(1). F(0) has three main subunits: a(1), b(2) and c(10-14). The alpha and beta chains form an alternating ring which encloses part of the gamma chain. F(1) is attached to F(0) by a central stalk formed by the gamma and epsilon chains, while a peripheral stalk is formed by the delta and b chains.</text>
</comment>
<keyword evidence="15" id="KW-0175">Coiled coil</keyword>
<dbReference type="PANTHER" id="PTHR33445">
    <property type="entry name" value="ATP SYNTHASE SUBUNIT B', CHLOROPLASTIC"/>
    <property type="match status" value="1"/>
</dbReference>
<dbReference type="OrthoDB" id="8479836at2"/>
<comment type="caution">
    <text evidence="17">The sequence shown here is derived from an EMBL/GenBank/DDBJ whole genome shotgun (WGS) entry which is preliminary data.</text>
</comment>
<dbReference type="Proteomes" id="UP000221860">
    <property type="component" value="Unassembled WGS sequence"/>
</dbReference>
<feature type="transmembrane region" description="Helical" evidence="13">
    <location>
        <begin position="29"/>
        <end position="48"/>
    </location>
</feature>
<dbReference type="GO" id="GO:0045259">
    <property type="term" value="C:proton-transporting ATP synthase complex"/>
    <property type="evidence" value="ECO:0007669"/>
    <property type="project" value="UniProtKB-KW"/>
</dbReference>
<evidence type="ECO:0000256" key="3">
    <source>
        <dbReference type="ARBA" id="ARBA00022547"/>
    </source>
</evidence>
<evidence type="ECO:0000256" key="10">
    <source>
        <dbReference type="ARBA" id="ARBA00025198"/>
    </source>
</evidence>
<comment type="subcellular location">
    <subcellularLocation>
        <location evidence="13">Cell membrane</location>
        <topology evidence="13">Single-pass membrane protein</topology>
    </subcellularLocation>
    <subcellularLocation>
        <location evidence="12">Endomembrane system</location>
        <topology evidence="12">Single-pass membrane protein</topology>
    </subcellularLocation>
</comment>
<keyword evidence="13" id="KW-1003">Cell membrane</keyword>
<keyword evidence="8 13" id="KW-0472">Membrane</keyword>
<organism evidence="17 18">
    <name type="scientific">Limimaricola cinnabarinus</name>
    <dbReference type="NCBI Taxonomy" id="1125964"/>
    <lineage>
        <taxon>Bacteria</taxon>
        <taxon>Pseudomonadati</taxon>
        <taxon>Pseudomonadota</taxon>
        <taxon>Alphaproteobacteria</taxon>
        <taxon>Rhodobacterales</taxon>
        <taxon>Paracoccaceae</taxon>
        <taxon>Limimaricola</taxon>
    </lineage>
</organism>
<keyword evidence="5 13" id="KW-0375">Hydrogen ion transport</keyword>
<dbReference type="GO" id="GO:0012505">
    <property type="term" value="C:endomembrane system"/>
    <property type="evidence" value="ECO:0007669"/>
    <property type="project" value="UniProtKB-SubCell"/>
</dbReference>
<evidence type="ECO:0000256" key="15">
    <source>
        <dbReference type="SAM" id="Coils"/>
    </source>
</evidence>
<dbReference type="GO" id="GO:0016787">
    <property type="term" value="F:hydrolase activity"/>
    <property type="evidence" value="ECO:0007669"/>
    <property type="project" value="UniProtKB-KW"/>
</dbReference>
<dbReference type="AlphaFoldDB" id="A0A2G1MIF1"/>
<dbReference type="GO" id="GO:0046961">
    <property type="term" value="F:proton-transporting ATPase activity, rotational mechanism"/>
    <property type="evidence" value="ECO:0007669"/>
    <property type="project" value="TreeGrafter"/>
</dbReference>
<feature type="signal peptide" evidence="16">
    <location>
        <begin position="1"/>
        <end position="19"/>
    </location>
</feature>
<comment type="function">
    <text evidence="10 13">F(1)F(0) ATP synthase produces ATP from ADP in the presence of a proton or sodium gradient. F-type ATPases consist of two structural domains, F(1) containing the extramembraneous catalytic core and F(0) containing the membrane proton channel, linked together by a central stalk and a peripheral stalk. During catalysis, ATP synthesis in the catalytic domain of F(1) is coupled via a rotary mechanism of the central stalk subunits to proton translocation.</text>
</comment>
<dbReference type="EMBL" id="NQWH01000006">
    <property type="protein sequence ID" value="PHP28531.1"/>
    <property type="molecule type" value="Genomic_DNA"/>
</dbReference>
<comment type="similarity">
    <text evidence="1 13 14">Belongs to the ATPase B chain family.</text>
</comment>
<evidence type="ECO:0000256" key="1">
    <source>
        <dbReference type="ARBA" id="ARBA00005513"/>
    </source>
</evidence>
<comment type="function">
    <text evidence="11">Component of the F(0) channel, it forms part of the peripheral stalk, linking F(1) to F(0). The b'-subunit is a diverged and duplicated form of b found in plants and photosynthetic bacteria.</text>
</comment>
<evidence type="ECO:0000256" key="7">
    <source>
        <dbReference type="ARBA" id="ARBA00023065"/>
    </source>
</evidence>